<dbReference type="GO" id="GO:0006282">
    <property type="term" value="P:regulation of DNA repair"/>
    <property type="evidence" value="ECO:0007669"/>
    <property type="project" value="InterPro"/>
</dbReference>
<evidence type="ECO:0000313" key="11">
    <source>
        <dbReference type="EMBL" id="CAF2085659.1"/>
    </source>
</evidence>
<protein>
    <recommendedName>
        <fullName evidence="2">poly(ADP-ribose) glycohydrolase</fullName>
        <ecNumber evidence="2">3.2.1.143</ecNumber>
    </recommendedName>
</protein>
<dbReference type="AlphaFoldDB" id="A0A816EXN6"/>
<comment type="caution">
    <text evidence="10">The sequence shown here is derived from an EMBL/GenBank/DDBJ whole genome shotgun (WGS) entry which is preliminary data.</text>
</comment>
<dbReference type="EMBL" id="CAJNRE010016347">
    <property type="protein sequence ID" value="CAF2145588.1"/>
    <property type="molecule type" value="Genomic_DNA"/>
</dbReference>
<accession>A0A816EXN6</accession>
<evidence type="ECO:0000256" key="4">
    <source>
        <dbReference type="PIRSR" id="PIRSR607724-1"/>
    </source>
</evidence>
<dbReference type="GO" id="GO:0005634">
    <property type="term" value="C:nucleus"/>
    <property type="evidence" value="ECO:0007669"/>
    <property type="project" value="TreeGrafter"/>
</dbReference>
<dbReference type="GO" id="GO:0005737">
    <property type="term" value="C:cytoplasm"/>
    <property type="evidence" value="ECO:0007669"/>
    <property type="project" value="TreeGrafter"/>
</dbReference>
<evidence type="ECO:0000256" key="5">
    <source>
        <dbReference type="PIRSR" id="PIRSR607724-2"/>
    </source>
</evidence>
<evidence type="ECO:0000259" key="8">
    <source>
        <dbReference type="Pfam" id="PF20811"/>
    </source>
</evidence>
<dbReference type="EMBL" id="CAJNRG010006403">
    <property type="protein sequence ID" value="CAF2085659.1"/>
    <property type="molecule type" value="Genomic_DNA"/>
</dbReference>
<evidence type="ECO:0000313" key="12">
    <source>
        <dbReference type="EMBL" id="CAF2145588.1"/>
    </source>
</evidence>
<sequence>MAAAASVDSRQPVGETDGDDDSALEENEDNEIIDPCLTDEGTDENISQGIPLETIVNMHRPVSYIENMEEIQSKDFIFMISPFKYDPLHPERKPTANCIQNRRSNLSDVDHVLMPYSKFNVTKNKRSIWAFNREALIILKTMCDNHTATFNDFKDTIRKCMHSHCELGSLEQLINEVYSNEERGHFMSIVLSNICNRALDVDKICGQSPPLLCSGSNRSVTMSQEQVASLLACSVFCLYPMRSEQKAKNQYRNFPNPNFNLLYKSGHPRKIQKLKCIFHYFRRVTENMPTGVITIQRVVLPKAYFPRWSEVKTDLCDLHLTTGKKIEDIPSVLQIDFANKYIGGGVLGSGCVQEEIRFSICPEMLVSLLICEKMEPNECIFLIGCERYSSYKGYADSFQYGGNYDDNTPKDNWGRKWCHVVAMDAIYFRHASTQYDMHCVDRELLKAYTSFIPLKYGSDYMFGIATGNWGCGAFNGDKYLKAIIQLMAASAAGRPLIYAAYRDKVLVNAFYIVYEFLKDQKATVSDLYRYLQRYFSQGERQSLFDYILSTPVSSLKS</sequence>
<reference evidence="10" key="1">
    <citation type="submission" date="2021-02" db="EMBL/GenBank/DDBJ databases">
        <authorList>
            <person name="Nowell W R."/>
        </authorList>
    </citation>
    <scope>NUCLEOTIDE SEQUENCE</scope>
</reference>
<proteinExistence type="inferred from homology"/>
<feature type="domain" description="PARG helical" evidence="8">
    <location>
        <begin position="179"/>
        <end position="297"/>
    </location>
</feature>
<dbReference type="Pfam" id="PF05028">
    <property type="entry name" value="PARG_cat_C"/>
    <property type="match status" value="1"/>
</dbReference>
<dbReference type="GO" id="GO:0005975">
    <property type="term" value="P:carbohydrate metabolic process"/>
    <property type="evidence" value="ECO:0007669"/>
    <property type="project" value="InterPro"/>
</dbReference>
<dbReference type="PANTHER" id="PTHR12837">
    <property type="entry name" value="POLY ADP-RIBOSE GLYCOHYDROLASE"/>
    <property type="match status" value="1"/>
</dbReference>
<comment type="similarity">
    <text evidence="1">Belongs to the poly(ADP-ribose) glycohydrolase family.</text>
</comment>
<feature type="binding site" evidence="5">
    <location>
        <position position="394"/>
    </location>
    <ligand>
        <name>substrate</name>
    </ligand>
</feature>
<feature type="region of interest" description="Disordered" evidence="6">
    <location>
        <begin position="1"/>
        <end position="45"/>
    </location>
</feature>
<evidence type="ECO:0000256" key="3">
    <source>
        <dbReference type="ARBA" id="ARBA00022801"/>
    </source>
</evidence>
<dbReference type="Proteomes" id="UP000663887">
    <property type="component" value="Unassembled WGS sequence"/>
</dbReference>
<dbReference type="EMBL" id="CAJNOV010015227">
    <property type="protein sequence ID" value="CAF1569620.1"/>
    <property type="molecule type" value="Genomic_DNA"/>
</dbReference>
<evidence type="ECO:0000313" key="9">
    <source>
        <dbReference type="EMBL" id="CAF1569620.1"/>
    </source>
</evidence>
<feature type="active site" evidence="4">
    <location>
        <position position="354"/>
    </location>
</feature>
<dbReference type="EC" id="3.2.1.143" evidence="2"/>
<feature type="active site" evidence="4">
    <location>
        <position position="355"/>
    </location>
</feature>
<evidence type="ECO:0000313" key="10">
    <source>
        <dbReference type="EMBL" id="CAF1655077.1"/>
    </source>
</evidence>
<dbReference type="InterPro" id="IPR007724">
    <property type="entry name" value="Poly_GlycHdrlase"/>
</dbReference>
<name>A0A816EXN6_9BILA</name>
<dbReference type="Proteomes" id="UP000663855">
    <property type="component" value="Unassembled WGS sequence"/>
</dbReference>
<feature type="compositionally biased region" description="Acidic residues" evidence="6">
    <location>
        <begin position="16"/>
        <end position="32"/>
    </location>
</feature>
<evidence type="ECO:0000256" key="6">
    <source>
        <dbReference type="SAM" id="MobiDB-lite"/>
    </source>
</evidence>
<keyword evidence="3" id="KW-0378">Hydrolase</keyword>
<evidence type="ECO:0000259" key="7">
    <source>
        <dbReference type="Pfam" id="PF05028"/>
    </source>
</evidence>
<feature type="active site" evidence="4">
    <location>
        <position position="336"/>
    </location>
</feature>
<dbReference type="InterPro" id="IPR048362">
    <property type="entry name" value="PARG_helical"/>
</dbReference>
<dbReference type="GO" id="GO:0009225">
    <property type="term" value="P:nucleotide-sugar metabolic process"/>
    <property type="evidence" value="ECO:0007669"/>
    <property type="project" value="TreeGrafter"/>
</dbReference>
<evidence type="ECO:0000256" key="1">
    <source>
        <dbReference type="ARBA" id="ARBA00009545"/>
    </source>
</evidence>
<dbReference type="Proteomes" id="UP000663824">
    <property type="component" value="Unassembled WGS sequence"/>
</dbReference>
<dbReference type="GO" id="GO:0004649">
    <property type="term" value="F:poly(ADP-ribose) glycohydrolase activity"/>
    <property type="evidence" value="ECO:0007669"/>
    <property type="project" value="UniProtKB-EC"/>
</dbReference>
<gene>
    <name evidence="9" type="ORF">CJN711_LOCUS31837</name>
    <name evidence="10" type="ORF">KQP761_LOCUS30772</name>
    <name evidence="12" type="ORF">MBJ925_LOCUS30260</name>
    <name evidence="11" type="ORF">XDN619_LOCUS15622</name>
</gene>
<dbReference type="GO" id="GO:1990966">
    <property type="term" value="P:ATP generation from poly-ADP-D-ribose"/>
    <property type="evidence" value="ECO:0007669"/>
    <property type="project" value="TreeGrafter"/>
</dbReference>
<dbReference type="Proteomes" id="UP000663834">
    <property type="component" value="Unassembled WGS sequence"/>
</dbReference>
<feature type="binding site" evidence="5">
    <location>
        <position position="339"/>
    </location>
    <ligand>
        <name>substrate</name>
    </ligand>
</feature>
<dbReference type="Pfam" id="PF20811">
    <property type="entry name" value="PARG_cat_N"/>
    <property type="match status" value="1"/>
</dbReference>
<feature type="binding site" evidence="5">
    <location>
        <position position="353"/>
    </location>
    <ligand>
        <name>substrate</name>
    </ligand>
</feature>
<dbReference type="EMBL" id="CAJNOW010017170">
    <property type="protein sequence ID" value="CAF1655077.1"/>
    <property type="molecule type" value="Genomic_DNA"/>
</dbReference>
<feature type="domain" description="PARG catalytic Macro" evidence="7">
    <location>
        <begin position="306"/>
        <end position="506"/>
    </location>
</feature>
<dbReference type="OrthoDB" id="1937899at2759"/>
<dbReference type="InterPro" id="IPR046372">
    <property type="entry name" value="PARG_cat_C"/>
</dbReference>
<dbReference type="PANTHER" id="PTHR12837:SF15">
    <property type="entry name" value="POLY(ADP-RIBOSE) GLYCOHYDROLASE"/>
    <property type="match status" value="1"/>
</dbReference>
<evidence type="ECO:0000313" key="13">
    <source>
        <dbReference type="Proteomes" id="UP000663834"/>
    </source>
</evidence>
<evidence type="ECO:0000256" key="2">
    <source>
        <dbReference type="ARBA" id="ARBA00012255"/>
    </source>
</evidence>
<organism evidence="10 13">
    <name type="scientific">Rotaria magnacalcarata</name>
    <dbReference type="NCBI Taxonomy" id="392030"/>
    <lineage>
        <taxon>Eukaryota</taxon>
        <taxon>Metazoa</taxon>
        <taxon>Spiralia</taxon>
        <taxon>Gnathifera</taxon>
        <taxon>Rotifera</taxon>
        <taxon>Eurotatoria</taxon>
        <taxon>Bdelloidea</taxon>
        <taxon>Philodinida</taxon>
        <taxon>Philodinidae</taxon>
        <taxon>Rotaria</taxon>
    </lineage>
</organism>